<dbReference type="Gene3D" id="2.60.40.640">
    <property type="match status" value="2"/>
</dbReference>
<comment type="caution">
    <text evidence="2">The sequence shown here is derived from an EMBL/GenBank/DDBJ whole genome shotgun (WGS) entry which is preliminary data.</text>
</comment>
<dbReference type="GeneID" id="94352826"/>
<proteinExistence type="inferred from homology"/>
<organism evidence="2 3">
    <name type="scientific">Bremia lactucae</name>
    <name type="common">Lettuce downy mildew</name>
    <dbReference type="NCBI Taxonomy" id="4779"/>
    <lineage>
        <taxon>Eukaryota</taxon>
        <taxon>Sar</taxon>
        <taxon>Stramenopiles</taxon>
        <taxon>Oomycota</taxon>
        <taxon>Peronosporomycetes</taxon>
        <taxon>Peronosporales</taxon>
        <taxon>Peronosporaceae</taxon>
        <taxon>Bremia</taxon>
    </lineage>
</organism>
<reference evidence="2 3" key="1">
    <citation type="journal article" date="2021" name="Genome Biol.">
        <title>AFLAP: assembly-free linkage analysis pipeline using k-mers from genome sequencing data.</title>
        <authorList>
            <person name="Fletcher K."/>
            <person name="Zhang L."/>
            <person name="Gil J."/>
            <person name="Han R."/>
            <person name="Cavanaugh K."/>
            <person name="Michelmore R."/>
        </authorList>
    </citation>
    <scope>NUCLEOTIDE SEQUENCE [LARGE SCALE GENOMIC DNA]</scope>
    <source>
        <strain evidence="2 3">SF5</strain>
    </source>
</reference>
<dbReference type="AlphaFoldDB" id="A0A976IBK0"/>
<gene>
    <name evidence="2" type="ORF">CCR75_009110</name>
</gene>
<dbReference type="EMBL" id="SHOA02000001">
    <property type="protein sequence ID" value="TDH65564.1"/>
    <property type="molecule type" value="Genomic_DNA"/>
</dbReference>
<dbReference type="InterPro" id="IPR014752">
    <property type="entry name" value="Arrestin-like_C"/>
</dbReference>
<evidence type="ECO:0000313" key="3">
    <source>
        <dbReference type="Proteomes" id="UP000294530"/>
    </source>
</evidence>
<dbReference type="RefSeq" id="XP_067815063.1">
    <property type="nucleotide sequence ID" value="XM_067967155.1"/>
</dbReference>
<evidence type="ECO:0000313" key="2">
    <source>
        <dbReference type="EMBL" id="TDH65564.1"/>
    </source>
</evidence>
<dbReference type="Proteomes" id="UP000294530">
    <property type="component" value="Unassembled WGS sequence"/>
</dbReference>
<accession>A0A976IBK0</accession>
<dbReference type="PANTHER" id="PTHR12233">
    <property type="entry name" value="VACUOLAR PROTEIN SORTING 26 RELATED"/>
    <property type="match status" value="1"/>
</dbReference>
<name>A0A976IBK0_BRELC</name>
<protein>
    <recommendedName>
        <fullName evidence="4">Down syndrome critical region protein 3</fullName>
    </recommendedName>
</protein>
<comment type="similarity">
    <text evidence="1">Belongs to the VPS26 family.</text>
</comment>
<keyword evidence="3" id="KW-1185">Reference proteome</keyword>
<dbReference type="KEGG" id="blac:94352826"/>
<dbReference type="InterPro" id="IPR028934">
    <property type="entry name" value="Vps26-related"/>
</dbReference>
<dbReference type="GO" id="GO:0006886">
    <property type="term" value="P:intracellular protein transport"/>
    <property type="evidence" value="ECO:0007669"/>
    <property type="project" value="InterPro"/>
</dbReference>
<sequence>MGSTVDIKLNRIDRIFHPHEIVQGQVVISSPKGFSHQGVAMKVEGNARLQVSSDSMGVFESFQNSVKPLEIVYFHLLVAPAGKFPPGISKLPFEFELQGNDDQKLLETYHGVYISIKYEVTCDCVRGIMKKTLHKTLEFVVEVPLIAPLSDSPRSILITPNSVEKMRMSIMPKFHITGKVHRTNCPVNMPFTGEIIVEEAKRPIKSVELQLIRVESVAHAKGVSTDGKSILKFTRLAAKLYGAAYTNAATEIQNVQIGWGDVCRQVPIPIYMIFPRLFTCPTMLTPAFKVEFEANIVILFDNGNMITEKFPITLYR</sequence>
<evidence type="ECO:0008006" key="4">
    <source>
        <dbReference type="Google" id="ProtNLM"/>
    </source>
</evidence>
<evidence type="ECO:0000256" key="1">
    <source>
        <dbReference type="ARBA" id="ARBA00009100"/>
    </source>
</evidence>
<dbReference type="Pfam" id="PF03643">
    <property type="entry name" value="Vps26"/>
    <property type="match status" value="2"/>
</dbReference>
<dbReference type="OrthoDB" id="10263384at2759"/>